<evidence type="ECO:0000313" key="1">
    <source>
        <dbReference type="EMBL" id="CAG8639985.1"/>
    </source>
</evidence>
<evidence type="ECO:0000313" key="2">
    <source>
        <dbReference type="Proteomes" id="UP000789831"/>
    </source>
</evidence>
<organism evidence="1 2">
    <name type="scientific">Ambispora gerdemannii</name>
    <dbReference type="NCBI Taxonomy" id="144530"/>
    <lineage>
        <taxon>Eukaryota</taxon>
        <taxon>Fungi</taxon>
        <taxon>Fungi incertae sedis</taxon>
        <taxon>Mucoromycota</taxon>
        <taxon>Glomeromycotina</taxon>
        <taxon>Glomeromycetes</taxon>
        <taxon>Archaeosporales</taxon>
        <taxon>Ambisporaceae</taxon>
        <taxon>Ambispora</taxon>
    </lineage>
</organism>
<sequence>QSLALVEQILVGMLAQETDLQFSSCLAASSTLAASPTQGTYL</sequence>
<proteinExistence type="predicted"/>
<protein>
    <submittedName>
        <fullName evidence="1">5393_t:CDS:1</fullName>
    </submittedName>
</protein>
<reference evidence="1" key="1">
    <citation type="submission" date="2021-06" db="EMBL/GenBank/DDBJ databases">
        <authorList>
            <person name="Kallberg Y."/>
            <person name="Tangrot J."/>
            <person name="Rosling A."/>
        </authorList>
    </citation>
    <scope>NUCLEOTIDE SEQUENCE</scope>
    <source>
        <strain evidence="1">MT106</strain>
    </source>
</reference>
<name>A0A9N9DKS4_9GLOM</name>
<gene>
    <name evidence="1" type="ORF">AGERDE_LOCUS10930</name>
</gene>
<feature type="non-terminal residue" evidence="1">
    <location>
        <position position="1"/>
    </location>
</feature>
<comment type="caution">
    <text evidence="1">The sequence shown here is derived from an EMBL/GenBank/DDBJ whole genome shotgun (WGS) entry which is preliminary data.</text>
</comment>
<keyword evidence="2" id="KW-1185">Reference proteome</keyword>
<dbReference type="AlphaFoldDB" id="A0A9N9DKS4"/>
<accession>A0A9N9DKS4</accession>
<dbReference type="EMBL" id="CAJVPL010003883">
    <property type="protein sequence ID" value="CAG8639985.1"/>
    <property type="molecule type" value="Genomic_DNA"/>
</dbReference>
<dbReference type="Proteomes" id="UP000789831">
    <property type="component" value="Unassembled WGS sequence"/>
</dbReference>